<evidence type="ECO:0000313" key="10">
    <source>
        <dbReference type="Proteomes" id="UP000466952"/>
    </source>
</evidence>
<evidence type="ECO:0000259" key="6">
    <source>
        <dbReference type="SMART" id="SM00892"/>
    </source>
</evidence>
<reference evidence="8 9" key="1">
    <citation type="submission" date="2018-08" db="EMBL/GenBank/DDBJ databases">
        <title>A genome reference for cultivated species of the human gut microbiota.</title>
        <authorList>
            <person name="Zou Y."/>
            <person name="Xue W."/>
            <person name="Luo G."/>
        </authorList>
    </citation>
    <scope>NUCLEOTIDE SEQUENCE [LARGE SCALE GENOMIC DNA]</scope>
    <source>
        <strain evidence="8 9">AM39-1</strain>
    </source>
</reference>
<dbReference type="GO" id="GO:0016787">
    <property type="term" value="F:hydrolase activity"/>
    <property type="evidence" value="ECO:0007669"/>
    <property type="project" value="InterPro"/>
</dbReference>
<keyword evidence="8" id="KW-0378">Hydrolase</keyword>
<dbReference type="SMART" id="SM00892">
    <property type="entry name" value="Endonuclease_NS"/>
    <property type="match status" value="1"/>
</dbReference>
<organism evidence="8 9">
    <name type="scientific">Bacteroides uniformis</name>
    <dbReference type="NCBI Taxonomy" id="820"/>
    <lineage>
        <taxon>Bacteria</taxon>
        <taxon>Pseudomonadati</taxon>
        <taxon>Bacteroidota</taxon>
        <taxon>Bacteroidia</taxon>
        <taxon>Bacteroidales</taxon>
        <taxon>Bacteroidaceae</taxon>
        <taxon>Bacteroides</taxon>
    </lineage>
</organism>
<dbReference type="GO" id="GO:0004519">
    <property type="term" value="F:endonuclease activity"/>
    <property type="evidence" value="ECO:0007669"/>
    <property type="project" value="UniProtKB-KW"/>
</dbReference>
<protein>
    <submittedName>
        <fullName evidence="8">DNA/RNA non-specific endonuclease</fullName>
    </submittedName>
</protein>
<feature type="signal peptide" evidence="4">
    <location>
        <begin position="1"/>
        <end position="21"/>
    </location>
</feature>
<feature type="region of interest" description="Disordered" evidence="3">
    <location>
        <begin position="226"/>
        <end position="250"/>
    </location>
</feature>
<keyword evidence="8" id="KW-0255">Endonuclease</keyword>
<evidence type="ECO:0000256" key="3">
    <source>
        <dbReference type="SAM" id="MobiDB-lite"/>
    </source>
</evidence>
<feature type="active site" description="Proton acceptor" evidence="1">
    <location>
        <position position="256"/>
    </location>
</feature>
<evidence type="ECO:0000313" key="9">
    <source>
        <dbReference type="Proteomes" id="UP000286114"/>
    </source>
</evidence>
<dbReference type="InterPro" id="IPR044929">
    <property type="entry name" value="DNA/RNA_non-sp_Endonuclease_sf"/>
</dbReference>
<dbReference type="EMBL" id="QSHA01000001">
    <property type="protein sequence ID" value="RHB77778.1"/>
    <property type="molecule type" value="Genomic_DNA"/>
</dbReference>
<evidence type="ECO:0000256" key="2">
    <source>
        <dbReference type="PIRSR" id="PIRSR640255-2"/>
    </source>
</evidence>
<feature type="domain" description="DNA/RNA non-specific endonuclease/pyrophosphatase/phosphodiesterase" evidence="6">
    <location>
        <begin position="192"/>
        <end position="417"/>
    </location>
</feature>
<dbReference type="Proteomes" id="UP000286114">
    <property type="component" value="Unassembled WGS sequence"/>
</dbReference>
<evidence type="ECO:0000259" key="5">
    <source>
        <dbReference type="SMART" id="SM00477"/>
    </source>
</evidence>
<evidence type="ECO:0000313" key="8">
    <source>
        <dbReference type="EMBL" id="RHB77778.1"/>
    </source>
</evidence>
<dbReference type="SMART" id="SM00477">
    <property type="entry name" value="NUC"/>
    <property type="match status" value="1"/>
</dbReference>
<dbReference type="SUPFAM" id="SSF54060">
    <property type="entry name" value="His-Me finger endonucleases"/>
    <property type="match status" value="1"/>
</dbReference>
<feature type="compositionally biased region" description="Polar residues" evidence="3">
    <location>
        <begin position="228"/>
        <end position="242"/>
    </location>
</feature>
<keyword evidence="4" id="KW-0732">Signal</keyword>
<dbReference type="InterPro" id="IPR040255">
    <property type="entry name" value="Non-specific_endonuclease"/>
</dbReference>
<proteinExistence type="predicted"/>
<dbReference type="Gene3D" id="3.40.570.10">
    <property type="entry name" value="Extracellular Endonuclease, subunit A"/>
    <property type="match status" value="1"/>
</dbReference>
<dbReference type="PANTHER" id="PTHR13966">
    <property type="entry name" value="ENDONUCLEASE RELATED"/>
    <property type="match status" value="1"/>
</dbReference>
<comment type="caution">
    <text evidence="8">The sequence shown here is derived from an EMBL/GenBank/DDBJ whole genome shotgun (WGS) entry which is preliminary data.</text>
</comment>
<evidence type="ECO:0000256" key="1">
    <source>
        <dbReference type="PIRSR" id="PIRSR640255-1"/>
    </source>
</evidence>
<dbReference type="RefSeq" id="WP_005836303.1">
    <property type="nucleotide sequence ID" value="NZ_DAWDYJ010000029.1"/>
</dbReference>
<accession>A0A413XIP1</accession>
<gene>
    <name evidence="8" type="ORF">DW873_02020</name>
    <name evidence="7" type="ORF">GAP55_13535</name>
</gene>
<dbReference type="Pfam" id="PF01223">
    <property type="entry name" value="Endonuclease_NS"/>
    <property type="match status" value="1"/>
</dbReference>
<dbReference type="Proteomes" id="UP000466952">
    <property type="component" value="Unassembled WGS sequence"/>
</dbReference>
<dbReference type="AlphaFoldDB" id="A0A413XIP1"/>
<name>A0A413XIP1_BACUN</name>
<feature type="binding site" evidence="2">
    <location>
        <position position="287"/>
    </location>
    <ligand>
        <name>Mg(2+)</name>
        <dbReference type="ChEBI" id="CHEBI:18420"/>
        <note>catalytic</note>
    </ligand>
</feature>
<dbReference type="GO" id="GO:0003676">
    <property type="term" value="F:nucleic acid binding"/>
    <property type="evidence" value="ECO:0007669"/>
    <property type="project" value="InterPro"/>
</dbReference>
<dbReference type="InterPro" id="IPR044925">
    <property type="entry name" value="His-Me_finger_sf"/>
</dbReference>
<feature type="chain" id="PRO_5036104726" evidence="4">
    <location>
        <begin position="22"/>
        <end position="433"/>
    </location>
</feature>
<dbReference type="GO" id="GO:0046872">
    <property type="term" value="F:metal ion binding"/>
    <property type="evidence" value="ECO:0007669"/>
    <property type="project" value="UniProtKB-KW"/>
</dbReference>
<reference evidence="7 10" key="2">
    <citation type="journal article" date="2019" name="Nat. Med.">
        <title>A library of human gut bacterial isolates paired with longitudinal multiomics data enables mechanistic microbiome research.</title>
        <authorList>
            <person name="Poyet M."/>
            <person name="Groussin M."/>
            <person name="Gibbons S.M."/>
            <person name="Avila-Pacheco J."/>
            <person name="Jiang X."/>
            <person name="Kearney S.M."/>
            <person name="Perrotta A.R."/>
            <person name="Berdy B."/>
            <person name="Zhao S."/>
            <person name="Lieberman T.D."/>
            <person name="Swanson P.K."/>
            <person name="Smith M."/>
            <person name="Roesemann S."/>
            <person name="Alexander J.E."/>
            <person name="Rich S.A."/>
            <person name="Livny J."/>
            <person name="Vlamakis H."/>
            <person name="Clish C."/>
            <person name="Bullock K."/>
            <person name="Deik A."/>
            <person name="Scott J."/>
            <person name="Pierce K.A."/>
            <person name="Xavier R.J."/>
            <person name="Alm E.J."/>
        </authorList>
    </citation>
    <scope>NUCLEOTIDE SEQUENCE [LARGE SCALE GENOMIC DNA]</scope>
    <source>
        <strain evidence="7 10">BIOML-A11</strain>
    </source>
</reference>
<sequence length="433" mass="48919">MKKLSLMFLLLVAGLYFTACGDDSDVPANGYIETTEEGSATYVLKGYEDASDGFNVFEGEGFEKSFYILEKKFTGSAWSFVKAASGPLSAMAEIPADNVWQVDMDVVEGANYWARNKGMTKYTFMKMRVAYIEGNNVALEYAIAGTKDRDLSENENANQPQSDNVSMTALEVPFLNPDHTYADYFVTYKDKQVQNFVLEYVPEKKHSAWVAFCFDSVTSQDNVKRTDAWNQDDPNIDNSVEPNESMHKSDGYDKGHLCASEDRVYCEDANKQTFYYANISPQIASFNQKYWMYLEQQVQKWGRSTREGTYDKVYVVKGGTLNKLLTNFTGTMKGGDGKYPETDAEGFTIHGLAVPAYYYMAILAEKGDTYHAIAFLVPHSELLPQKPTADDFQVYAVSIDKLEQETGIDFFCNLPDVIEDEVEKAYNKADWAW</sequence>
<dbReference type="EMBL" id="WCTR01000009">
    <property type="protein sequence ID" value="KAB4211544.1"/>
    <property type="molecule type" value="Genomic_DNA"/>
</dbReference>
<keyword evidence="8" id="KW-0540">Nuclease</keyword>
<evidence type="ECO:0000256" key="4">
    <source>
        <dbReference type="SAM" id="SignalP"/>
    </source>
</evidence>
<keyword evidence="2" id="KW-0479">Metal-binding</keyword>
<feature type="domain" description="ENPP1-3/EXOG-like endonuclease/phosphodiesterase" evidence="5">
    <location>
        <begin position="193"/>
        <end position="417"/>
    </location>
</feature>
<dbReference type="PANTHER" id="PTHR13966:SF5">
    <property type="entry name" value="ENDONUCLEASE G, MITOCHONDRIAL"/>
    <property type="match status" value="1"/>
</dbReference>
<dbReference type="InterPro" id="IPR001604">
    <property type="entry name" value="Endo_G_ENPP1-like_dom"/>
</dbReference>
<evidence type="ECO:0000313" key="7">
    <source>
        <dbReference type="EMBL" id="KAB4211544.1"/>
    </source>
</evidence>
<dbReference type="InterPro" id="IPR020821">
    <property type="entry name" value="ENPP1-3/EXOG-like_nuc-like"/>
</dbReference>